<sequence length="44" mass="4811">MSGSPAPKIPRHQSVTSPTDLQNVRVEEFLATKGLPSRIIDLSH</sequence>
<gene>
    <name evidence="2" type="ORF">CY0110_24611</name>
</gene>
<reference evidence="2 3" key="1">
    <citation type="submission" date="2007-03" db="EMBL/GenBank/DDBJ databases">
        <authorList>
            <person name="Stal L."/>
            <person name="Ferriera S."/>
            <person name="Johnson J."/>
            <person name="Kravitz S."/>
            <person name="Beeson K."/>
            <person name="Sutton G."/>
            <person name="Rogers Y.-H."/>
            <person name="Friedman R."/>
            <person name="Frazier M."/>
            <person name="Venter J.C."/>
        </authorList>
    </citation>
    <scope>NUCLEOTIDE SEQUENCE [LARGE SCALE GENOMIC DNA]</scope>
    <source>
        <strain evidence="2 3">CCY0110</strain>
    </source>
</reference>
<dbReference type="RefSeq" id="WP_008274654.1">
    <property type="nucleotide sequence ID" value="NZ_AAXW01000008.1"/>
</dbReference>
<accession>A3IMP8</accession>
<organism evidence="2 3">
    <name type="scientific">Crocosphaera chwakensis CCY0110</name>
    <dbReference type="NCBI Taxonomy" id="391612"/>
    <lineage>
        <taxon>Bacteria</taxon>
        <taxon>Bacillati</taxon>
        <taxon>Cyanobacteriota</taxon>
        <taxon>Cyanophyceae</taxon>
        <taxon>Oscillatoriophycideae</taxon>
        <taxon>Chroococcales</taxon>
        <taxon>Aphanothecaceae</taxon>
        <taxon>Crocosphaera</taxon>
        <taxon>Crocosphaera chwakensis</taxon>
    </lineage>
</organism>
<evidence type="ECO:0000313" key="3">
    <source>
        <dbReference type="Proteomes" id="UP000003781"/>
    </source>
</evidence>
<dbReference type="EMBL" id="AAXW01000008">
    <property type="protein sequence ID" value="EAZ92151.1"/>
    <property type="molecule type" value="Genomic_DNA"/>
</dbReference>
<comment type="caution">
    <text evidence="2">The sequence shown here is derived from an EMBL/GenBank/DDBJ whole genome shotgun (WGS) entry which is preliminary data.</text>
</comment>
<dbReference type="Proteomes" id="UP000003781">
    <property type="component" value="Unassembled WGS sequence"/>
</dbReference>
<dbReference type="AlphaFoldDB" id="A3IMP8"/>
<feature type="region of interest" description="Disordered" evidence="1">
    <location>
        <begin position="1"/>
        <end position="21"/>
    </location>
</feature>
<evidence type="ECO:0000256" key="1">
    <source>
        <dbReference type="SAM" id="MobiDB-lite"/>
    </source>
</evidence>
<proteinExistence type="predicted"/>
<name>A3IMP8_9CHRO</name>
<keyword evidence="3" id="KW-1185">Reference proteome</keyword>
<evidence type="ECO:0000313" key="2">
    <source>
        <dbReference type="EMBL" id="EAZ92151.1"/>
    </source>
</evidence>
<protein>
    <submittedName>
        <fullName evidence="2">Uncharacterized protein</fullName>
    </submittedName>
</protein>